<accession>A0A9E8LT52</accession>
<feature type="transmembrane region" description="Helical" evidence="7">
    <location>
        <begin position="38"/>
        <end position="61"/>
    </location>
</feature>
<proteinExistence type="predicted"/>
<reference evidence="9" key="1">
    <citation type="submission" date="2022-09" db="EMBL/GenBank/DDBJ databases">
        <title>Complete Genomes of Fervidibacillus albus and Fervidibacillus halotolerans isolated from tidal flat sediments.</title>
        <authorList>
            <person name="Kwon K.K."/>
            <person name="Yang S.-H."/>
            <person name="Park M.J."/>
            <person name="Oh H.-M."/>
        </authorList>
    </citation>
    <scope>NUCLEOTIDE SEQUENCE</scope>
    <source>
        <strain evidence="9">MEBiC13591</strain>
    </source>
</reference>
<dbReference type="EMBL" id="CP106878">
    <property type="protein sequence ID" value="WAA08915.1"/>
    <property type="molecule type" value="Genomic_DNA"/>
</dbReference>
<dbReference type="RefSeq" id="WP_275416700.1">
    <property type="nucleotide sequence ID" value="NZ_CP106878.1"/>
</dbReference>
<keyword evidence="6 7" id="KW-0472">Membrane</keyword>
<evidence type="ECO:0000256" key="5">
    <source>
        <dbReference type="ARBA" id="ARBA00022989"/>
    </source>
</evidence>
<dbReference type="AlphaFoldDB" id="A0A9E8LT52"/>
<evidence type="ECO:0000313" key="9">
    <source>
        <dbReference type="EMBL" id="WAA08915.1"/>
    </source>
</evidence>
<keyword evidence="2" id="KW-0813">Transport</keyword>
<feature type="transmembrane region" description="Helical" evidence="7">
    <location>
        <begin position="190"/>
        <end position="209"/>
    </location>
</feature>
<evidence type="ECO:0000256" key="3">
    <source>
        <dbReference type="ARBA" id="ARBA00022475"/>
    </source>
</evidence>
<dbReference type="SUPFAM" id="SSF103473">
    <property type="entry name" value="MFS general substrate transporter"/>
    <property type="match status" value="1"/>
</dbReference>
<evidence type="ECO:0000256" key="4">
    <source>
        <dbReference type="ARBA" id="ARBA00022692"/>
    </source>
</evidence>
<dbReference type="Proteomes" id="UP001164718">
    <property type="component" value="Chromosome"/>
</dbReference>
<evidence type="ECO:0000259" key="8">
    <source>
        <dbReference type="PROSITE" id="PS50850"/>
    </source>
</evidence>
<feature type="domain" description="Major facilitator superfamily (MFS) profile" evidence="8">
    <location>
        <begin position="36"/>
        <end position="219"/>
    </location>
</feature>
<keyword evidence="10" id="KW-1185">Reference proteome</keyword>
<name>A0A9E8LT52_9BACI</name>
<dbReference type="PANTHER" id="PTHR43266:SF2">
    <property type="entry name" value="MAJOR FACILITATOR SUPERFAMILY (MFS) PROFILE DOMAIN-CONTAINING PROTEIN"/>
    <property type="match status" value="1"/>
</dbReference>
<keyword evidence="5 7" id="KW-1133">Transmembrane helix</keyword>
<dbReference type="PANTHER" id="PTHR43266">
    <property type="entry name" value="MACROLIDE-EFFLUX PROTEIN"/>
    <property type="match status" value="1"/>
</dbReference>
<organism evidence="9 10">
    <name type="scientific">Fervidibacillus albus</name>
    <dbReference type="NCBI Taxonomy" id="2980026"/>
    <lineage>
        <taxon>Bacteria</taxon>
        <taxon>Bacillati</taxon>
        <taxon>Bacillota</taxon>
        <taxon>Bacilli</taxon>
        <taxon>Bacillales</taxon>
        <taxon>Bacillaceae</taxon>
        <taxon>Fervidibacillus</taxon>
    </lineage>
</organism>
<dbReference type="InterPro" id="IPR020846">
    <property type="entry name" value="MFS_dom"/>
</dbReference>
<feature type="transmembrane region" description="Helical" evidence="7">
    <location>
        <begin position="104"/>
        <end position="130"/>
    </location>
</feature>
<dbReference type="Pfam" id="PF07690">
    <property type="entry name" value="MFS_1"/>
    <property type="match status" value="1"/>
</dbReference>
<dbReference type="InterPro" id="IPR036259">
    <property type="entry name" value="MFS_trans_sf"/>
</dbReference>
<evidence type="ECO:0000256" key="1">
    <source>
        <dbReference type="ARBA" id="ARBA00004651"/>
    </source>
</evidence>
<feature type="transmembrane region" description="Helical" evidence="7">
    <location>
        <begin position="73"/>
        <end position="92"/>
    </location>
</feature>
<gene>
    <name evidence="9" type="ORF">OE104_09880</name>
</gene>
<keyword evidence="4 7" id="KW-0812">Transmembrane</keyword>
<evidence type="ECO:0000256" key="2">
    <source>
        <dbReference type="ARBA" id="ARBA00022448"/>
    </source>
</evidence>
<dbReference type="InterPro" id="IPR011701">
    <property type="entry name" value="MFS"/>
</dbReference>
<evidence type="ECO:0000256" key="6">
    <source>
        <dbReference type="ARBA" id="ARBA00023136"/>
    </source>
</evidence>
<feature type="transmembrane region" description="Helical" evidence="7">
    <location>
        <begin position="165"/>
        <end position="184"/>
    </location>
</feature>
<dbReference type="GO" id="GO:0005886">
    <property type="term" value="C:plasma membrane"/>
    <property type="evidence" value="ECO:0007669"/>
    <property type="project" value="UniProtKB-SubCell"/>
</dbReference>
<dbReference type="GO" id="GO:0022857">
    <property type="term" value="F:transmembrane transporter activity"/>
    <property type="evidence" value="ECO:0007669"/>
    <property type="project" value="InterPro"/>
</dbReference>
<feature type="transmembrane region" description="Helical" evidence="7">
    <location>
        <begin position="136"/>
        <end position="153"/>
    </location>
</feature>
<dbReference type="PROSITE" id="PS50850">
    <property type="entry name" value="MFS"/>
    <property type="match status" value="1"/>
</dbReference>
<keyword evidence="3" id="KW-1003">Cell membrane</keyword>
<protein>
    <submittedName>
        <fullName evidence="9">MFS transporter</fullName>
    </submittedName>
</protein>
<comment type="subcellular location">
    <subcellularLocation>
        <location evidence="1">Cell membrane</location>
        <topology evidence="1">Multi-pass membrane protein</topology>
    </subcellularLocation>
</comment>
<dbReference type="KEGG" id="faf:OE104_09880"/>
<evidence type="ECO:0000313" key="10">
    <source>
        <dbReference type="Proteomes" id="UP001164718"/>
    </source>
</evidence>
<sequence length="219" mass="24453">MPTYETKIQDKQPEQKGQKSRFWNEFKAGTKVLAKHRVLLSLTIINLGINIGSVGHLHIVLLKDQYGATATQFGLLQATGVATSIIGGLFIGRLIKKIKPISSLSIGLIVTSFTIILLGCFDQLILAFILKIIETFALLFYVITIQTLLITLVKPEFRARIDTLVTSISSFAMPLSIFITGYLADIIPLRYLFYVTGAWGIVMWVILLLNKEVRQLEKV</sequence>
<evidence type="ECO:0000256" key="7">
    <source>
        <dbReference type="SAM" id="Phobius"/>
    </source>
</evidence>
<dbReference type="Gene3D" id="1.20.1250.20">
    <property type="entry name" value="MFS general substrate transporter like domains"/>
    <property type="match status" value="1"/>
</dbReference>